<feature type="compositionally biased region" description="Basic and acidic residues" evidence="1">
    <location>
        <begin position="53"/>
        <end position="65"/>
    </location>
</feature>
<organism evidence="3 4">
    <name type="scientific">Fistulina hepatica ATCC 64428</name>
    <dbReference type="NCBI Taxonomy" id="1128425"/>
    <lineage>
        <taxon>Eukaryota</taxon>
        <taxon>Fungi</taxon>
        <taxon>Dikarya</taxon>
        <taxon>Basidiomycota</taxon>
        <taxon>Agaricomycotina</taxon>
        <taxon>Agaricomycetes</taxon>
        <taxon>Agaricomycetidae</taxon>
        <taxon>Agaricales</taxon>
        <taxon>Fistulinaceae</taxon>
        <taxon>Fistulina</taxon>
    </lineage>
</organism>
<dbReference type="PANTHER" id="PTHR21310:SF48">
    <property type="entry name" value="AMINOGLYCOSIDE PHOSPHOTRANSFERASE DOMAIN-CONTAINING PROTEIN"/>
    <property type="match status" value="1"/>
</dbReference>
<dbReference type="AlphaFoldDB" id="A0A0D7ADN8"/>
<proteinExistence type="predicted"/>
<dbReference type="InterPro" id="IPR011009">
    <property type="entry name" value="Kinase-like_dom_sf"/>
</dbReference>
<feature type="region of interest" description="Disordered" evidence="1">
    <location>
        <begin position="49"/>
        <end position="71"/>
    </location>
</feature>
<dbReference type="CDD" id="cd05120">
    <property type="entry name" value="APH_ChoK_like"/>
    <property type="match status" value="1"/>
</dbReference>
<dbReference type="Pfam" id="PF01636">
    <property type="entry name" value="APH"/>
    <property type="match status" value="1"/>
</dbReference>
<evidence type="ECO:0000259" key="2">
    <source>
        <dbReference type="Pfam" id="PF01636"/>
    </source>
</evidence>
<evidence type="ECO:0000313" key="3">
    <source>
        <dbReference type="EMBL" id="KIY48524.1"/>
    </source>
</evidence>
<evidence type="ECO:0000313" key="4">
    <source>
        <dbReference type="Proteomes" id="UP000054144"/>
    </source>
</evidence>
<dbReference type="SUPFAM" id="SSF56112">
    <property type="entry name" value="Protein kinase-like (PK-like)"/>
    <property type="match status" value="1"/>
</dbReference>
<keyword evidence="4" id="KW-1185">Reference proteome</keyword>
<dbReference type="Gene3D" id="3.90.1200.10">
    <property type="match status" value="1"/>
</dbReference>
<sequence length="358" mass="40776">MDNGYYKLNTSALRVFTKAFEVNPAGDLEEMFRQVYTLLMNEGEIVELSQSPADREINPSPDKRVPVPQPQPRTTILPELLSSLSKHVRTASRIDSPLSPRLLTLLAVNSDAHTATEVAESLLRILHNREPLAVSGHRVIVLLDEDVIVKLGRDLGTDEFALLHLLYERVPTVNAPRTLGYMTIGPVSCMFMMRLPGDTLKDRWPTLDMQKKQAVRTLLGPMFSSLRAIHPHQYRAHRFCNELQFNEILIHSDTSRASSSYRRWVLSMLRQDHHIVLTHGDLHPGNILVDIVDTGGVAVGLIDWEMGGFYPEYWEMLEAMNTRDIRDSSDWWEYLPQTILGYDQEIAIDRLLENSLLA</sequence>
<dbReference type="OrthoDB" id="2906425at2759"/>
<reference evidence="3 4" key="1">
    <citation type="journal article" date="2015" name="Fungal Genet. Biol.">
        <title>Evolution of novel wood decay mechanisms in Agaricales revealed by the genome sequences of Fistulina hepatica and Cylindrobasidium torrendii.</title>
        <authorList>
            <person name="Floudas D."/>
            <person name="Held B.W."/>
            <person name="Riley R."/>
            <person name="Nagy L.G."/>
            <person name="Koehler G."/>
            <person name="Ransdell A.S."/>
            <person name="Younus H."/>
            <person name="Chow J."/>
            <person name="Chiniquy J."/>
            <person name="Lipzen A."/>
            <person name="Tritt A."/>
            <person name="Sun H."/>
            <person name="Haridas S."/>
            <person name="LaButti K."/>
            <person name="Ohm R.A."/>
            <person name="Kues U."/>
            <person name="Blanchette R.A."/>
            <person name="Grigoriev I.V."/>
            <person name="Minto R.E."/>
            <person name="Hibbett D.S."/>
        </authorList>
    </citation>
    <scope>NUCLEOTIDE SEQUENCE [LARGE SCALE GENOMIC DNA]</scope>
    <source>
        <strain evidence="3 4">ATCC 64428</strain>
    </source>
</reference>
<gene>
    <name evidence="3" type="ORF">FISHEDRAFT_58816</name>
</gene>
<dbReference type="EMBL" id="KN881832">
    <property type="protein sequence ID" value="KIY48524.1"/>
    <property type="molecule type" value="Genomic_DNA"/>
</dbReference>
<dbReference type="InterPro" id="IPR002575">
    <property type="entry name" value="Aminoglycoside_PTrfase"/>
</dbReference>
<evidence type="ECO:0000256" key="1">
    <source>
        <dbReference type="SAM" id="MobiDB-lite"/>
    </source>
</evidence>
<dbReference type="Proteomes" id="UP000054144">
    <property type="component" value="Unassembled WGS sequence"/>
</dbReference>
<dbReference type="InterPro" id="IPR051678">
    <property type="entry name" value="AGP_Transferase"/>
</dbReference>
<name>A0A0D7ADN8_9AGAR</name>
<dbReference type="PANTHER" id="PTHR21310">
    <property type="entry name" value="AMINOGLYCOSIDE PHOSPHOTRANSFERASE-RELATED-RELATED"/>
    <property type="match status" value="1"/>
</dbReference>
<feature type="domain" description="Aminoglycoside phosphotransferase" evidence="2">
    <location>
        <begin position="151"/>
        <end position="312"/>
    </location>
</feature>
<accession>A0A0D7ADN8</accession>
<protein>
    <recommendedName>
        <fullName evidence="2">Aminoglycoside phosphotransferase domain-containing protein</fullName>
    </recommendedName>
</protein>